<dbReference type="EMBL" id="DVHB01000024">
    <property type="protein sequence ID" value="HIR38961.1"/>
    <property type="molecule type" value="Genomic_DNA"/>
</dbReference>
<comment type="caution">
    <text evidence="2">The sequence shown here is derived from an EMBL/GenBank/DDBJ whole genome shotgun (WGS) entry which is preliminary data.</text>
</comment>
<dbReference type="SUPFAM" id="SSF55729">
    <property type="entry name" value="Acyl-CoA N-acyltransferases (Nat)"/>
    <property type="match status" value="1"/>
</dbReference>
<feature type="domain" description="N-acetyltransferase" evidence="1">
    <location>
        <begin position="14"/>
        <end position="173"/>
    </location>
</feature>
<dbReference type="InterPro" id="IPR016181">
    <property type="entry name" value="Acyl_CoA_acyltransferase"/>
</dbReference>
<dbReference type="PANTHER" id="PTHR43792:SF1">
    <property type="entry name" value="N-ACETYLTRANSFERASE DOMAIN-CONTAINING PROTEIN"/>
    <property type="match status" value="1"/>
</dbReference>
<evidence type="ECO:0000259" key="1">
    <source>
        <dbReference type="PROSITE" id="PS51186"/>
    </source>
</evidence>
<dbReference type="GO" id="GO:0016747">
    <property type="term" value="F:acyltransferase activity, transferring groups other than amino-acyl groups"/>
    <property type="evidence" value="ECO:0007669"/>
    <property type="project" value="InterPro"/>
</dbReference>
<dbReference type="InterPro" id="IPR000182">
    <property type="entry name" value="GNAT_dom"/>
</dbReference>
<evidence type="ECO:0000313" key="3">
    <source>
        <dbReference type="Proteomes" id="UP000824179"/>
    </source>
</evidence>
<gene>
    <name evidence="2" type="ORF">IAB90_01115</name>
</gene>
<sequence>MQPSPKIILQTDRLRLRELTPADLPALCRVLQDEQAMYAYEHAFSDEEVHAWLQNQLRRYREDGFGLWGAERKENGQLIGQCGLTKQPVNGMFVTEIGYLFERAFWHRGYATEAAAACKEYAFGTLKIPAVYSIIRNNNLPSQRVALRNGMQPCGEIVKHYHGIDMPHILFRAINPDRAFSDER</sequence>
<dbReference type="Pfam" id="PF13302">
    <property type="entry name" value="Acetyltransf_3"/>
    <property type="match status" value="1"/>
</dbReference>
<name>A0A9D1AFV0_9FIRM</name>
<dbReference type="AlphaFoldDB" id="A0A9D1AFV0"/>
<dbReference type="PANTHER" id="PTHR43792">
    <property type="entry name" value="GNAT FAMILY, PUTATIVE (AFU_ORTHOLOGUE AFUA_3G00765)-RELATED-RELATED"/>
    <property type="match status" value="1"/>
</dbReference>
<dbReference type="Proteomes" id="UP000824179">
    <property type="component" value="Unassembled WGS sequence"/>
</dbReference>
<reference evidence="2" key="1">
    <citation type="submission" date="2020-10" db="EMBL/GenBank/DDBJ databases">
        <authorList>
            <person name="Gilroy R."/>
        </authorList>
    </citation>
    <scope>NUCLEOTIDE SEQUENCE</scope>
    <source>
        <strain evidence="2">ChiW25-3613</strain>
    </source>
</reference>
<accession>A0A9D1AFV0</accession>
<dbReference type="PROSITE" id="PS51186">
    <property type="entry name" value="GNAT"/>
    <property type="match status" value="1"/>
</dbReference>
<protein>
    <submittedName>
        <fullName evidence="2">GNAT family N-acetyltransferase</fullName>
    </submittedName>
</protein>
<dbReference type="Gene3D" id="3.40.630.30">
    <property type="match status" value="1"/>
</dbReference>
<reference evidence="2" key="2">
    <citation type="journal article" date="2021" name="PeerJ">
        <title>Extensive microbial diversity within the chicken gut microbiome revealed by metagenomics and culture.</title>
        <authorList>
            <person name="Gilroy R."/>
            <person name="Ravi A."/>
            <person name="Getino M."/>
            <person name="Pursley I."/>
            <person name="Horton D.L."/>
            <person name="Alikhan N.F."/>
            <person name="Baker D."/>
            <person name="Gharbi K."/>
            <person name="Hall N."/>
            <person name="Watson M."/>
            <person name="Adriaenssens E.M."/>
            <person name="Foster-Nyarko E."/>
            <person name="Jarju S."/>
            <person name="Secka A."/>
            <person name="Antonio M."/>
            <person name="Oren A."/>
            <person name="Chaudhuri R.R."/>
            <person name="La Ragione R."/>
            <person name="Hildebrand F."/>
            <person name="Pallen M.J."/>
        </authorList>
    </citation>
    <scope>NUCLEOTIDE SEQUENCE</scope>
    <source>
        <strain evidence="2">ChiW25-3613</strain>
    </source>
</reference>
<dbReference type="InterPro" id="IPR051531">
    <property type="entry name" value="N-acetyltransferase"/>
</dbReference>
<proteinExistence type="predicted"/>
<organism evidence="2 3">
    <name type="scientific">Candidatus Coproplasma stercoripullorum</name>
    <dbReference type="NCBI Taxonomy" id="2840751"/>
    <lineage>
        <taxon>Bacteria</taxon>
        <taxon>Bacillati</taxon>
        <taxon>Bacillota</taxon>
        <taxon>Clostridia</taxon>
        <taxon>Eubacteriales</taxon>
        <taxon>Candidatus Coproplasma</taxon>
    </lineage>
</organism>
<evidence type="ECO:0000313" key="2">
    <source>
        <dbReference type="EMBL" id="HIR38961.1"/>
    </source>
</evidence>